<accession>F4Q5Q4</accession>
<dbReference type="Proteomes" id="UP000007797">
    <property type="component" value="Unassembled WGS sequence"/>
</dbReference>
<dbReference type="KEGG" id="dfa:DFA_08306"/>
<dbReference type="EMBL" id="GL883021">
    <property type="protein sequence ID" value="EGG17313.1"/>
    <property type="molecule type" value="Genomic_DNA"/>
</dbReference>
<dbReference type="OrthoDB" id="1699369at2759"/>
<dbReference type="RefSeq" id="XP_004355797.1">
    <property type="nucleotide sequence ID" value="XM_004355744.1"/>
</dbReference>
<proteinExistence type="predicted"/>
<protein>
    <submittedName>
        <fullName evidence="2">Uncharacterized protein</fullName>
    </submittedName>
</protein>
<name>F4Q5Q4_CACFS</name>
<evidence type="ECO:0000256" key="1">
    <source>
        <dbReference type="SAM" id="MobiDB-lite"/>
    </source>
</evidence>
<evidence type="ECO:0000313" key="2">
    <source>
        <dbReference type="EMBL" id="EGG17313.1"/>
    </source>
</evidence>
<feature type="compositionally biased region" description="Polar residues" evidence="1">
    <location>
        <begin position="72"/>
        <end position="81"/>
    </location>
</feature>
<gene>
    <name evidence="2" type="ORF">DFA_08306</name>
</gene>
<feature type="region of interest" description="Disordered" evidence="1">
    <location>
        <begin position="59"/>
        <end position="81"/>
    </location>
</feature>
<keyword evidence="3" id="KW-1185">Reference proteome</keyword>
<reference evidence="3" key="1">
    <citation type="journal article" date="2011" name="Genome Res.">
        <title>Phylogeny-wide analysis of social amoeba genomes highlights ancient origins for complex intercellular communication.</title>
        <authorList>
            <person name="Heidel A.J."/>
            <person name="Lawal H.M."/>
            <person name="Felder M."/>
            <person name="Schilde C."/>
            <person name="Helps N.R."/>
            <person name="Tunggal B."/>
            <person name="Rivero F."/>
            <person name="John U."/>
            <person name="Schleicher M."/>
            <person name="Eichinger L."/>
            <person name="Platzer M."/>
            <person name="Noegel A.A."/>
            <person name="Schaap P."/>
            <person name="Gloeckner G."/>
        </authorList>
    </citation>
    <scope>NUCLEOTIDE SEQUENCE [LARGE SCALE GENOMIC DNA]</scope>
    <source>
        <strain evidence="3">SH3</strain>
    </source>
</reference>
<dbReference type="GeneID" id="14869051"/>
<sequence>MSAADTNHIDQSTAVSKVVATIETLKSKGVVQVEKIHTGLNSSVELVVTVSKGPLHTEYLKSMEERKGKPHSPSSSNEDDD</sequence>
<organism evidence="2 3">
    <name type="scientific">Cavenderia fasciculata</name>
    <name type="common">Slime mold</name>
    <name type="synonym">Dictyostelium fasciculatum</name>
    <dbReference type="NCBI Taxonomy" id="261658"/>
    <lineage>
        <taxon>Eukaryota</taxon>
        <taxon>Amoebozoa</taxon>
        <taxon>Evosea</taxon>
        <taxon>Eumycetozoa</taxon>
        <taxon>Dictyostelia</taxon>
        <taxon>Acytosteliales</taxon>
        <taxon>Cavenderiaceae</taxon>
        <taxon>Cavenderia</taxon>
    </lineage>
</organism>
<evidence type="ECO:0000313" key="3">
    <source>
        <dbReference type="Proteomes" id="UP000007797"/>
    </source>
</evidence>
<dbReference type="AlphaFoldDB" id="F4Q5Q4"/>